<evidence type="ECO:0000313" key="3">
    <source>
        <dbReference type="Proteomes" id="UP000222944"/>
    </source>
</evidence>
<keyword evidence="1" id="KW-0812">Transmembrane</keyword>
<sequence>MIKLVILSSYIFYFRQNEHKINNKCGTNCGQKRVVILYATLSLLYMSIIIFAIKILLLHSMSYLRYSASCLFHSHISRRSRNVKVLTLIHFKSIHM</sequence>
<accession>A0A9X7GK33</accession>
<dbReference type="Proteomes" id="UP000222944">
    <property type="component" value="Unassembled WGS sequence"/>
</dbReference>
<proteinExistence type="predicted"/>
<keyword evidence="1" id="KW-1133">Transmembrane helix</keyword>
<comment type="caution">
    <text evidence="2">The sequence shown here is derived from an EMBL/GenBank/DDBJ whole genome shotgun (WGS) entry which is preliminary data.</text>
</comment>
<gene>
    <name evidence="2" type="ORF">CN899_07925</name>
</gene>
<evidence type="ECO:0000256" key="1">
    <source>
        <dbReference type="SAM" id="Phobius"/>
    </source>
</evidence>
<feature type="transmembrane region" description="Helical" evidence="1">
    <location>
        <begin position="36"/>
        <end position="57"/>
    </location>
</feature>
<protein>
    <submittedName>
        <fullName evidence="2">Uncharacterized protein</fullName>
    </submittedName>
</protein>
<dbReference type="AlphaFoldDB" id="A0A9X7GK33"/>
<name>A0A9X7GK33_BACTU</name>
<organism evidence="2 3">
    <name type="scientific">Bacillus thuringiensis</name>
    <dbReference type="NCBI Taxonomy" id="1428"/>
    <lineage>
        <taxon>Bacteria</taxon>
        <taxon>Bacillati</taxon>
        <taxon>Bacillota</taxon>
        <taxon>Bacilli</taxon>
        <taxon>Bacillales</taxon>
        <taxon>Bacillaceae</taxon>
        <taxon>Bacillus</taxon>
        <taxon>Bacillus cereus group</taxon>
    </lineage>
</organism>
<reference evidence="2 3" key="1">
    <citation type="submission" date="2017-09" db="EMBL/GenBank/DDBJ databases">
        <title>Large-scale bioinformatics analysis of Bacillus genomes uncovers conserved roles of natural products in bacterial physiology.</title>
        <authorList>
            <consortium name="Agbiome Team Llc"/>
            <person name="Bleich R.M."/>
            <person name="Grubbs K.J."/>
            <person name="Santa Maria K.C."/>
            <person name="Allen S.E."/>
            <person name="Farag S."/>
            <person name="Shank E.A."/>
            <person name="Bowers A."/>
        </authorList>
    </citation>
    <scope>NUCLEOTIDE SEQUENCE [LARGE SCALE GENOMIC DNA]</scope>
    <source>
        <strain evidence="2 3">AFS058004</strain>
    </source>
</reference>
<keyword evidence="1" id="KW-0472">Membrane</keyword>
<evidence type="ECO:0000313" key="2">
    <source>
        <dbReference type="EMBL" id="PGH85760.1"/>
    </source>
</evidence>
<dbReference type="EMBL" id="NUFN01000007">
    <property type="protein sequence ID" value="PGH85760.1"/>
    <property type="molecule type" value="Genomic_DNA"/>
</dbReference>